<feature type="region of interest" description="Disordered" evidence="3">
    <location>
        <begin position="452"/>
        <end position="474"/>
    </location>
</feature>
<dbReference type="EMBL" id="CP034456">
    <property type="protein sequence ID" value="QBM86518.1"/>
    <property type="molecule type" value="Genomic_DNA"/>
</dbReference>
<dbReference type="STRING" id="2163413.A0A4P6XKR8"/>
<dbReference type="GO" id="GO:0051321">
    <property type="term" value="P:meiotic cell cycle"/>
    <property type="evidence" value="ECO:0007669"/>
    <property type="project" value="TreeGrafter"/>
</dbReference>
<sequence length="474" mass="53509">MNPKEFFLDENVNDDRSWVVTRESVLKGQATPPIIEKWPNHVRSARVNTGAARSNGMQGSNTKVPESSSSSHMIMSNVIQHLGMNELESMQYQHALDDEFRPHPTRLADGWHGLELSGHANIPNFLGVSSNHAHVHLFPDPSKSGERGPLDSPVNDLERNVTSPSMFPELANISLPHHTLPAIESSPEVDASSHKQTAPRSKNIYRVGPPFVPTILHQVLFCEATNEQVVPVMTSRIDRGFELGEMGNWIGYKRNYVTLVSTFTFHGWSFDRTVKSKYYVLDDDNNKVRIRYFAFAISVKCNDPEVKVGLVQHTPKRDKGPKYNTPIYPAVPGGSLPDHQTVKLSSNKKNGNRVARMRQIFSFDRREFYRLDNHLDHSEQSLLKAYPCDLLAKVALFERIQFTKSLRVENTGSISKYFTISVELLGIPYCKDGLREHYVLATSDTVPLLVRGRSPSKYPGERTSGFRETGVRED</sequence>
<gene>
    <name evidence="5" type="primary">MPUL0A11630</name>
    <name evidence="5" type="ORF">METSCH_A11630</name>
</gene>
<feature type="region of interest" description="Disordered" evidence="3">
    <location>
        <begin position="50"/>
        <end position="70"/>
    </location>
</feature>
<dbReference type="GO" id="GO:0045944">
    <property type="term" value="P:positive regulation of transcription by RNA polymerase II"/>
    <property type="evidence" value="ECO:0007669"/>
    <property type="project" value="TreeGrafter"/>
</dbReference>
<evidence type="ECO:0000256" key="3">
    <source>
        <dbReference type="SAM" id="MobiDB-lite"/>
    </source>
</evidence>
<dbReference type="PROSITE" id="PS51517">
    <property type="entry name" value="NDT80"/>
    <property type="match status" value="1"/>
</dbReference>
<evidence type="ECO:0000256" key="2">
    <source>
        <dbReference type="PROSITE-ProRule" id="PRU00850"/>
    </source>
</evidence>
<dbReference type="InterPro" id="IPR024061">
    <property type="entry name" value="NDT80_DNA-bd_dom"/>
</dbReference>
<name>A0A4P6XKR8_9ASCO</name>
<keyword evidence="1 2" id="KW-0238">DNA-binding</keyword>
<dbReference type="GO" id="GO:0003677">
    <property type="term" value="F:DNA binding"/>
    <property type="evidence" value="ECO:0007669"/>
    <property type="project" value="UniProtKB-KW"/>
</dbReference>
<evidence type="ECO:0000313" key="5">
    <source>
        <dbReference type="EMBL" id="QBM86518.1"/>
    </source>
</evidence>
<dbReference type="InterPro" id="IPR008967">
    <property type="entry name" value="p53-like_TF_DNA-bd_sf"/>
</dbReference>
<dbReference type="GO" id="GO:0003700">
    <property type="term" value="F:DNA-binding transcription factor activity"/>
    <property type="evidence" value="ECO:0007669"/>
    <property type="project" value="UniProtKB-UniRule"/>
</dbReference>
<organism evidence="5 6">
    <name type="scientific">Metschnikowia aff. pulcherrima</name>
    <dbReference type="NCBI Taxonomy" id="2163413"/>
    <lineage>
        <taxon>Eukaryota</taxon>
        <taxon>Fungi</taxon>
        <taxon>Dikarya</taxon>
        <taxon>Ascomycota</taxon>
        <taxon>Saccharomycotina</taxon>
        <taxon>Pichiomycetes</taxon>
        <taxon>Metschnikowiaceae</taxon>
        <taxon>Metschnikowia</taxon>
    </lineage>
</organism>
<feature type="DNA-binding region" description="NDT80" evidence="2">
    <location>
        <begin position="169"/>
        <end position="462"/>
    </location>
</feature>
<feature type="domain" description="NDT80" evidence="4">
    <location>
        <begin position="169"/>
        <end position="462"/>
    </location>
</feature>
<dbReference type="Gene3D" id="2.60.40.1390">
    <property type="entry name" value="NDT80 DNA-binding domain"/>
    <property type="match status" value="1"/>
</dbReference>
<protein>
    <submittedName>
        <fullName evidence="5">Meiosis-specific transcription factor NDT80</fullName>
    </submittedName>
</protein>
<feature type="compositionally biased region" description="Polar residues" evidence="3">
    <location>
        <begin position="51"/>
        <end position="70"/>
    </location>
</feature>
<dbReference type="PANTHER" id="PTHR35144">
    <property type="entry name" value="MEIOSIS-SPECIFIC TRANSCRIPTION FACTOR NDT80"/>
    <property type="match status" value="1"/>
</dbReference>
<dbReference type="PANTHER" id="PTHR35144:SF2">
    <property type="entry name" value="MEIOSIS-SPECIFIC TRANSCRIPTION FACTOR NDT80"/>
    <property type="match status" value="1"/>
</dbReference>
<proteinExistence type="predicted"/>
<dbReference type="AlphaFoldDB" id="A0A4P6XKR8"/>
<dbReference type="InterPro" id="IPR037141">
    <property type="entry name" value="NDT80_DNA-bd_dom_sf"/>
</dbReference>
<evidence type="ECO:0000259" key="4">
    <source>
        <dbReference type="PROSITE" id="PS51517"/>
    </source>
</evidence>
<reference evidence="6" key="1">
    <citation type="submission" date="2019-03" db="EMBL/GenBank/DDBJ databases">
        <title>Snf2 controls pulcherriminic acid biosynthesis and connects pigmentation and antifungal activity of the yeast Metschnikowia pulcherrima.</title>
        <authorList>
            <person name="Gore-Lloyd D."/>
            <person name="Sumann I."/>
            <person name="Brachmann A.O."/>
            <person name="Schneeberger K."/>
            <person name="Ortiz-Merino R.A."/>
            <person name="Moreno-Beltran M."/>
            <person name="Schlaefli M."/>
            <person name="Kirner P."/>
            <person name="Santos Kron A."/>
            <person name="Wolfe K.H."/>
            <person name="Piel J."/>
            <person name="Ahrens C.H."/>
            <person name="Henk D."/>
            <person name="Freimoser F.M."/>
        </authorList>
    </citation>
    <scope>NUCLEOTIDE SEQUENCE [LARGE SCALE GENOMIC DNA]</scope>
    <source>
        <strain evidence="6">APC 1.2</strain>
    </source>
</reference>
<dbReference type="Pfam" id="PF05224">
    <property type="entry name" value="NDT80_PhoG"/>
    <property type="match status" value="1"/>
</dbReference>
<evidence type="ECO:0000256" key="1">
    <source>
        <dbReference type="ARBA" id="ARBA00023125"/>
    </source>
</evidence>
<dbReference type="SUPFAM" id="SSF49417">
    <property type="entry name" value="p53-like transcription factors"/>
    <property type="match status" value="1"/>
</dbReference>
<keyword evidence="6" id="KW-1185">Reference proteome</keyword>
<evidence type="ECO:0000313" key="6">
    <source>
        <dbReference type="Proteomes" id="UP000292447"/>
    </source>
</evidence>
<dbReference type="InterPro" id="IPR052605">
    <property type="entry name" value="Fungal_trans_regulator"/>
</dbReference>
<dbReference type="Proteomes" id="UP000292447">
    <property type="component" value="Chromosome I"/>
</dbReference>
<dbReference type="GO" id="GO:0000228">
    <property type="term" value="C:nuclear chromosome"/>
    <property type="evidence" value="ECO:0007669"/>
    <property type="project" value="TreeGrafter"/>
</dbReference>
<accession>A0A4P6XKR8</accession>